<dbReference type="EMBL" id="GGFK01015134">
    <property type="protein sequence ID" value="MBW48455.1"/>
    <property type="molecule type" value="Transcribed_RNA"/>
</dbReference>
<name>A0A2M4B5X5_9DIPT</name>
<organism evidence="1">
    <name type="scientific">Anopheles triannulatus</name>
    <dbReference type="NCBI Taxonomy" id="58253"/>
    <lineage>
        <taxon>Eukaryota</taxon>
        <taxon>Metazoa</taxon>
        <taxon>Ecdysozoa</taxon>
        <taxon>Arthropoda</taxon>
        <taxon>Hexapoda</taxon>
        <taxon>Insecta</taxon>
        <taxon>Pterygota</taxon>
        <taxon>Neoptera</taxon>
        <taxon>Endopterygota</taxon>
        <taxon>Diptera</taxon>
        <taxon>Nematocera</taxon>
        <taxon>Culicoidea</taxon>
        <taxon>Culicidae</taxon>
        <taxon>Anophelinae</taxon>
        <taxon>Anopheles</taxon>
    </lineage>
</organism>
<protein>
    <submittedName>
        <fullName evidence="1">Putative secreted protein</fullName>
    </submittedName>
</protein>
<proteinExistence type="predicted"/>
<sequence>MVMVVVVAIALLLLLDDRFEDLRLLQIERGLGGVLGRGGLYLGVQRWTSVATAAAAVGSIAVGRRWCSRR</sequence>
<accession>A0A2M4B5X5</accession>
<reference evidence="1" key="1">
    <citation type="submission" date="2018-01" db="EMBL/GenBank/DDBJ databases">
        <title>An insight into the sialome of Amazonian anophelines.</title>
        <authorList>
            <person name="Ribeiro J.M."/>
            <person name="Scarpassa V."/>
            <person name="Calvo E."/>
        </authorList>
    </citation>
    <scope>NUCLEOTIDE SEQUENCE</scope>
    <source>
        <tissue evidence="1">Salivary glands</tissue>
    </source>
</reference>
<evidence type="ECO:0000313" key="1">
    <source>
        <dbReference type="EMBL" id="MBW48455.1"/>
    </source>
</evidence>
<dbReference type="AlphaFoldDB" id="A0A2M4B5X5"/>